<proteinExistence type="predicted"/>
<gene>
    <name evidence="2" type="ORF">QJS10_CPB21g01039</name>
</gene>
<reference evidence="2" key="1">
    <citation type="journal article" date="2023" name="Nat. Commun.">
        <title>Diploid and tetraploid genomes of Acorus and the evolution of monocots.</title>
        <authorList>
            <person name="Ma L."/>
            <person name="Liu K.W."/>
            <person name="Li Z."/>
            <person name="Hsiao Y.Y."/>
            <person name="Qi Y."/>
            <person name="Fu T."/>
            <person name="Tang G.D."/>
            <person name="Zhang D."/>
            <person name="Sun W.H."/>
            <person name="Liu D.K."/>
            <person name="Li Y."/>
            <person name="Chen G.Z."/>
            <person name="Liu X.D."/>
            <person name="Liao X.Y."/>
            <person name="Jiang Y.T."/>
            <person name="Yu X."/>
            <person name="Hao Y."/>
            <person name="Huang J."/>
            <person name="Zhao X.W."/>
            <person name="Ke S."/>
            <person name="Chen Y.Y."/>
            <person name="Wu W.L."/>
            <person name="Hsu J.L."/>
            <person name="Lin Y.F."/>
            <person name="Huang M.D."/>
            <person name="Li C.Y."/>
            <person name="Huang L."/>
            <person name="Wang Z.W."/>
            <person name="Zhao X."/>
            <person name="Zhong W.Y."/>
            <person name="Peng D.H."/>
            <person name="Ahmad S."/>
            <person name="Lan S."/>
            <person name="Zhang J.S."/>
            <person name="Tsai W.C."/>
            <person name="Van de Peer Y."/>
            <person name="Liu Z.J."/>
        </authorList>
    </citation>
    <scope>NUCLEOTIDE SEQUENCE</scope>
    <source>
        <strain evidence="2">CP</strain>
    </source>
</reference>
<accession>A0AAV9C3W7</accession>
<dbReference type="Proteomes" id="UP001180020">
    <property type="component" value="Unassembled WGS sequence"/>
</dbReference>
<name>A0AAV9C3W7_ACOCL</name>
<sequence length="114" mass="12390">MYIINIYNMKNGLKTKATKKHNILSGSQPPVMTRATVDTLAMTNATHRNPLKNRRPHGPAGDLAHKARPMFETNTFATAHASTGACFAGSSVSSSPTHPAAEGQRRPPVRLIWD</sequence>
<protein>
    <submittedName>
        <fullName evidence="2">Uncharacterized protein</fullName>
    </submittedName>
</protein>
<evidence type="ECO:0000313" key="2">
    <source>
        <dbReference type="EMBL" id="KAK1283601.1"/>
    </source>
</evidence>
<keyword evidence="3" id="KW-1185">Reference proteome</keyword>
<dbReference type="AlphaFoldDB" id="A0AAV9C3W7"/>
<evidence type="ECO:0000256" key="1">
    <source>
        <dbReference type="SAM" id="MobiDB-lite"/>
    </source>
</evidence>
<dbReference type="EMBL" id="JAUJYO010000021">
    <property type="protein sequence ID" value="KAK1283601.1"/>
    <property type="molecule type" value="Genomic_DNA"/>
</dbReference>
<reference evidence="2" key="2">
    <citation type="submission" date="2023-06" db="EMBL/GenBank/DDBJ databases">
        <authorList>
            <person name="Ma L."/>
            <person name="Liu K.-W."/>
            <person name="Li Z."/>
            <person name="Hsiao Y.-Y."/>
            <person name="Qi Y."/>
            <person name="Fu T."/>
            <person name="Tang G."/>
            <person name="Zhang D."/>
            <person name="Sun W.-H."/>
            <person name="Liu D.-K."/>
            <person name="Li Y."/>
            <person name="Chen G.-Z."/>
            <person name="Liu X.-D."/>
            <person name="Liao X.-Y."/>
            <person name="Jiang Y.-T."/>
            <person name="Yu X."/>
            <person name="Hao Y."/>
            <person name="Huang J."/>
            <person name="Zhao X.-W."/>
            <person name="Ke S."/>
            <person name="Chen Y.-Y."/>
            <person name="Wu W.-L."/>
            <person name="Hsu J.-L."/>
            <person name="Lin Y.-F."/>
            <person name="Huang M.-D."/>
            <person name="Li C.-Y."/>
            <person name="Huang L."/>
            <person name="Wang Z.-W."/>
            <person name="Zhao X."/>
            <person name="Zhong W.-Y."/>
            <person name="Peng D.-H."/>
            <person name="Ahmad S."/>
            <person name="Lan S."/>
            <person name="Zhang J.-S."/>
            <person name="Tsai W.-C."/>
            <person name="Van De Peer Y."/>
            <person name="Liu Z.-J."/>
        </authorList>
    </citation>
    <scope>NUCLEOTIDE SEQUENCE</scope>
    <source>
        <strain evidence="2">CP</strain>
        <tissue evidence="2">Leaves</tissue>
    </source>
</reference>
<evidence type="ECO:0000313" key="3">
    <source>
        <dbReference type="Proteomes" id="UP001180020"/>
    </source>
</evidence>
<organism evidence="2 3">
    <name type="scientific">Acorus calamus</name>
    <name type="common">Sweet flag</name>
    <dbReference type="NCBI Taxonomy" id="4465"/>
    <lineage>
        <taxon>Eukaryota</taxon>
        <taxon>Viridiplantae</taxon>
        <taxon>Streptophyta</taxon>
        <taxon>Embryophyta</taxon>
        <taxon>Tracheophyta</taxon>
        <taxon>Spermatophyta</taxon>
        <taxon>Magnoliopsida</taxon>
        <taxon>Liliopsida</taxon>
        <taxon>Acoraceae</taxon>
        <taxon>Acorus</taxon>
    </lineage>
</organism>
<feature type="region of interest" description="Disordered" evidence="1">
    <location>
        <begin position="87"/>
        <end position="114"/>
    </location>
</feature>
<comment type="caution">
    <text evidence="2">The sequence shown here is derived from an EMBL/GenBank/DDBJ whole genome shotgun (WGS) entry which is preliminary data.</text>
</comment>